<dbReference type="EMBL" id="BGZK01000414">
    <property type="protein sequence ID" value="GBP42245.1"/>
    <property type="molecule type" value="Genomic_DNA"/>
</dbReference>
<sequence length="164" mass="18123">MGQYIEAVPTKGASRAACAGAWRPPFLIDLEYRTKASHPRIEITNLLNLISIMNAKELSNSVILLVRRVMHTHELRRRRPPTEASVPRRQLGGRLCATAVSLLLGRIGRWSGREMDALQAERLDGSCLSVTCSALSLARSARAERDNSRHSSIHKDVITSKSLG</sequence>
<keyword evidence="3" id="KW-1185">Reference proteome</keyword>
<gene>
    <name evidence="2" type="ORF">EVAR_29843_1</name>
</gene>
<organism evidence="2 3">
    <name type="scientific">Eumeta variegata</name>
    <name type="common">Bagworm moth</name>
    <name type="synonym">Eumeta japonica</name>
    <dbReference type="NCBI Taxonomy" id="151549"/>
    <lineage>
        <taxon>Eukaryota</taxon>
        <taxon>Metazoa</taxon>
        <taxon>Ecdysozoa</taxon>
        <taxon>Arthropoda</taxon>
        <taxon>Hexapoda</taxon>
        <taxon>Insecta</taxon>
        <taxon>Pterygota</taxon>
        <taxon>Neoptera</taxon>
        <taxon>Endopterygota</taxon>
        <taxon>Lepidoptera</taxon>
        <taxon>Glossata</taxon>
        <taxon>Ditrysia</taxon>
        <taxon>Tineoidea</taxon>
        <taxon>Psychidae</taxon>
        <taxon>Oiketicinae</taxon>
        <taxon>Eumeta</taxon>
    </lineage>
</organism>
<dbReference type="Proteomes" id="UP000299102">
    <property type="component" value="Unassembled WGS sequence"/>
</dbReference>
<protein>
    <submittedName>
        <fullName evidence="2">Uncharacterized protein</fullName>
    </submittedName>
</protein>
<proteinExistence type="predicted"/>
<reference evidence="2 3" key="1">
    <citation type="journal article" date="2019" name="Commun. Biol.">
        <title>The bagworm genome reveals a unique fibroin gene that provides high tensile strength.</title>
        <authorList>
            <person name="Kono N."/>
            <person name="Nakamura H."/>
            <person name="Ohtoshi R."/>
            <person name="Tomita M."/>
            <person name="Numata K."/>
            <person name="Arakawa K."/>
        </authorList>
    </citation>
    <scope>NUCLEOTIDE SEQUENCE [LARGE SCALE GENOMIC DNA]</scope>
</reference>
<name>A0A4C1VWN6_EUMVA</name>
<evidence type="ECO:0000313" key="2">
    <source>
        <dbReference type="EMBL" id="GBP42245.1"/>
    </source>
</evidence>
<accession>A0A4C1VWN6</accession>
<feature type="region of interest" description="Disordered" evidence="1">
    <location>
        <begin position="145"/>
        <end position="164"/>
    </location>
</feature>
<comment type="caution">
    <text evidence="2">The sequence shown here is derived from an EMBL/GenBank/DDBJ whole genome shotgun (WGS) entry which is preliminary data.</text>
</comment>
<evidence type="ECO:0000313" key="3">
    <source>
        <dbReference type="Proteomes" id="UP000299102"/>
    </source>
</evidence>
<dbReference type="AlphaFoldDB" id="A0A4C1VWN6"/>
<evidence type="ECO:0000256" key="1">
    <source>
        <dbReference type="SAM" id="MobiDB-lite"/>
    </source>
</evidence>
<feature type="compositionally biased region" description="Basic and acidic residues" evidence="1">
    <location>
        <begin position="145"/>
        <end position="158"/>
    </location>
</feature>